<dbReference type="EMBL" id="JAGSPK010000002">
    <property type="protein sequence ID" value="MBR7792535.1"/>
    <property type="molecule type" value="Genomic_DNA"/>
</dbReference>
<evidence type="ECO:0000313" key="2">
    <source>
        <dbReference type="Proteomes" id="UP000682982"/>
    </source>
</evidence>
<proteinExistence type="predicted"/>
<sequence>MDLKKSAIAMDYRFVLKKRLEAQDMNLEPIPDWGLESIRGGLVEDVLTQEQIAGLISSSESIWPEGASEDQKRVFLDEIDGFLFDRNETKEHFQTGLTPAQQKERLLDAVKLIKETKKNLEGIRDMPLIHAEMAFLWARNSDNAAFKLRLKDDYGGFVSSMFARTWLHLDDVQSTLQYAAKRITISKKNKPSTYFNEGFLKRSAKSWHLIFGKWPPHSKEGCFFRFFQALGLEMNEQFTAHEVSKAVREAKEGK</sequence>
<keyword evidence="2" id="KW-1185">Reference proteome</keyword>
<dbReference type="RefSeq" id="WP_212678554.1">
    <property type="nucleotide sequence ID" value="NZ_JAGSPK010000002.1"/>
</dbReference>
<protein>
    <submittedName>
        <fullName evidence="1">Uncharacterized protein</fullName>
    </submittedName>
</protein>
<gene>
    <name evidence="1" type="ORF">KDM87_07975</name>
</gene>
<name>A0ABS5H1E7_9BURK</name>
<organism evidence="1 2">
    <name type="scientific">Undibacterium rivi</name>
    <dbReference type="NCBI Taxonomy" id="2828729"/>
    <lineage>
        <taxon>Bacteria</taxon>
        <taxon>Pseudomonadati</taxon>
        <taxon>Pseudomonadota</taxon>
        <taxon>Betaproteobacteria</taxon>
        <taxon>Burkholderiales</taxon>
        <taxon>Oxalobacteraceae</taxon>
        <taxon>Undibacterium</taxon>
    </lineage>
</organism>
<reference evidence="1 2" key="1">
    <citation type="submission" date="2021-04" db="EMBL/GenBank/DDBJ databases">
        <title>novel species isolated from subtropical streams in China.</title>
        <authorList>
            <person name="Lu H."/>
        </authorList>
    </citation>
    <scope>NUCLEOTIDE SEQUENCE [LARGE SCALE GENOMIC DNA]</scope>
    <source>
        <strain evidence="1 2">FT147W</strain>
    </source>
</reference>
<dbReference type="Proteomes" id="UP000682982">
    <property type="component" value="Unassembled WGS sequence"/>
</dbReference>
<evidence type="ECO:0000313" key="1">
    <source>
        <dbReference type="EMBL" id="MBR7792535.1"/>
    </source>
</evidence>
<accession>A0ABS5H1E7</accession>
<comment type="caution">
    <text evidence="1">The sequence shown here is derived from an EMBL/GenBank/DDBJ whole genome shotgun (WGS) entry which is preliminary data.</text>
</comment>